<feature type="compositionally biased region" description="Polar residues" evidence="1">
    <location>
        <begin position="114"/>
        <end position="129"/>
    </location>
</feature>
<accession>A0ABQ5J1V7</accession>
<evidence type="ECO:0000256" key="1">
    <source>
        <dbReference type="SAM" id="MobiDB-lite"/>
    </source>
</evidence>
<gene>
    <name evidence="2" type="ORF">Tco_1122731</name>
</gene>
<organism evidence="2 3">
    <name type="scientific">Tanacetum coccineum</name>
    <dbReference type="NCBI Taxonomy" id="301880"/>
    <lineage>
        <taxon>Eukaryota</taxon>
        <taxon>Viridiplantae</taxon>
        <taxon>Streptophyta</taxon>
        <taxon>Embryophyta</taxon>
        <taxon>Tracheophyta</taxon>
        <taxon>Spermatophyta</taxon>
        <taxon>Magnoliopsida</taxon>
        <taxon>eudicotyledons</taxon>
        <taxon>Gunneridae</taxon>
        <taxon>Pentapetalae</taxon>
        <taxon>asterids</taxon>
        <taxon>campanulids</taxon>
        <taxon>Asterales</taxon>
        <taxon>Asteraceae</taxon>
        <taxon>Asteroideae</taxon>
        <taxon>Anthemideae</taxon>
        <taxon>Anthemidinae</taxon>
        <taxon>Tanacetum</taxon>
    </lineage>
</organism>
<evidence type="ECO:0000313" key="2">
    <source>
        <dbReference type="EMBL" id="GJU06301.1"/>
    </source>
</evidence>
<protein>
    <submittedName>
        <fullName evidence="2">Uncharacterized protein</fullName>
    </submittedName>
</protein>
<reference evidence="2" key="2">
    <citation type="submission" date="2022-01" db="EMBL/GenBank/DDBJ databases">
        <authorList>
            <person name="Yamashiro T."/>
            <person name="Shiraishi A."/>
            <person name="Satake H."/>
            <person name="Nakayama K."/>
        </authorList>
    </citation>
    <scope>NUCLEOTIDE SEQUENCE</scope>
</reference>
<name>A0ABQ5J1V7_9ASTR</name>
<dbReference type="EMBL" id="BQNB010021429">
    <property type="protein sequence ID" value="GJU06301.1"/>
    <property type="molecule type" value="Genomic_DNA"/>
</dbReference>
<sequence>MSVLIDNSYVPIITFRSKKDIRNESPYLDYLKHLKESVETLRKIVEEAKELLEYVIGTCPKDFNQQDKKHAATPLTRKKQVTFEDQCETSNSNAHKHVEQLKIQKTNVPVPPSTGVNSCTDASGSQPRSNTKKNRILLAKSVNKKKVEEHPRTNQSSLKTTNYVDSSVSSKHTVINLNYHSICQTCNKCLISANHDVCVVNYLYFMSASRSVNNVVCKVKQVWKPKHAKQMWKATGKTLTIVGYQWRPTGRIFTLGEQCPLTRLTKPDVVPAKQTENVSTSKSMITKKLSHTSQKPLTSYQRRNKQYKTSFSFPFSCEYGVVIIDFRLELVPLA</sequence>
<proteinExistence type="predicted"/>
<reference evidence="2" key="1">
    <citation type="journal article" date="2022" name="Int. J. Mol. Sci.">
        <title>Draft Genome of Tanacetum Coccineum: Genomic Comparison of Closely Related Tanacetum-Family Plants.</title>
        <authorList>
            <person name="Yamashiro T."/>
            <person name="Shiraishi A."/>
            <person name="Nakayama K."/>
            <person name="Satake H."/>
        </authorList>
    </citation>
    <scope>NUCLEOTIDE SEQUENCE</scope>
</reference>
<comment type="caution">
    <text evidence="2">The sequence shown here is derived from an EMBL/GenBank/DDBJ whole genome shotgun (WGS) entry which is preliminary data.</text>
</comment>
<feature type="region of interest" description="Disordered" evidence="1">
    <location>
        <begin position="112"/>
        <end position="133"/>
    </location>
</feature>
<dbReference type="Proteomes" id="UP001151760">
    <property type="component" value="Unassembled WGS sequence"/>
</dbReference>
<keyword evidence="3" id="KW-1185">Reference proteome</keyword>
<evidence type="ECO:0000313" key="3">
    <source>
        <dbReference type="Proteomes" id="UP001151760"/>
    </source>
</evidence>